<dbReference type="Gene3D" id="3.30.700.10">
    <property type="entry name" value="Glycoprotein, Type 4 Pilin"/>
    <property type="match status" value="1"/>
</dbReference>
<keyword evidence="2" id="KW-1133">Transmembrane helix</keyword>
<dbReference type="InterPro" id="IPR012902">
    <property type="entry name" value="N_methyl_site"/>
</dbReference>
<feature type="transmembrane region" description="Helical" evidence="2">
    <location>
        <begin position="7"/>
        <end position="29"/>
    </location>
</feature>
<keyword evidence="2" id="KW-0472">Membrane</keyword>
<evidence type="ECO:0000313" key="3">
    <source>
        <dbReference type="EMBL" id="MBN8123827.1"/>
    </source>
</evidence>
<name>A0AAW4HC80_VIBVL</name>
<keyword evidence="1" id="KW-0488">Methylation</keyword>
<keyword evidence="2" id="KW-0812">Transmembrane</keyword>
<evidence type="ECO:0000256" key="1">
    <source>
        <dbReference type="ARBA" id="ARBA00022481"/>
    </source>
</evidence>
<evidence type="ECO:0000313" key="4">
    <source>
        <dbReference type="Proteomes" id="UP000664056"/>
    </source>
</evidence>
<dbReference type="AlphaFoldDB" id="A0AAW4HC80"/>
<dbReference type="EMBL" id="JAFKOQ010000017">
    <property type="protein sequence ID" value="MBN8123827.1"/>
    <property type="molecule type" value="Genomic_DNA"/>
</dbReference>
<dbReference type="GO" id="GO:0015628">
    <property type="term" value="P:protein secretion by the type II secretion system"/>
    <property type="evidence" value="ECO:0007669"/>
    <property type="project" value="InterPro"/>
</dbReference>
<gene>
    <name evidence="3" type="ORF">J0J18_18970</name>
</gene>
<evidence type="ECO:0000256" key="2">
    <source>
        <dbReference type="SAM" id="Phobius"/>
    </source>
</evidence>
<proteinExistence type="predicted"/>
<dbReference type="SUPFAM" id="SSF54523">
    <property type="entry name" value="Pili subunits"/>
    <property type="match status" value="1"/>
</dbReference>
<dbReference type="InterPro" id="IPR045584">
    <property type="entry name" value="Pilin-like"/>
</dbReference>
<dbReference type="RefSeq" id="WP_045629585.1">
    <property type="nucleotide sequence ID" value="NZ_JAFKOQ010000017.1"/>
</dbReference>
<reference evidence="3" key="1">
    <citation type="submission" date="2021-03" db="EMBL/GenBank/DDBJ databases">
        <title>Study of the foodborne Vibrio vulnificus isolates from China.</title>
        <authorList>
            <person name="Zheng Z."/>
            <person name="Ye L."/>
        </authorList>
    </citation>
    <scope>NUCLEOTIDE SEQUENCE</scope>
    <source>
        <strain evidence="3">Vv1582</strain>
    </source>
</reference>
<comment type="caution">
    <text evidence="3">The sequence shown here is derived from an EMBL/GenBank/DDBJ whole genome shotgun (WGS) entry which is preliminary data.</text>
</comment>
<dbReference type="NCBIfam" id="TIGR02532">
    <property type="entry name" value="IV_pilin_GFxxxE"/>
    <property type="match status" value="1"/>
</dbReference>
<sequence length="165" mass="17080">MIKRAQAGFTLVELIVVILLISIVSAYAASRYIGTGSFSAYAAQEQAISIIRQLQVYRMQSNTTGVYNSSFELTASGSCLGSTTGCNAATTPQAAQSRSDVMRLDGVSVSSMTSPVNFDLRGNPVTLNPDGTLLPLGSVTITFTASGESAAVCINSQGYVSGGSC</sequence>
<organism evidence="3 4">
    <name type="scientific">Vibrio vulnificus</name>
    <dbReference type="NCBI Taxonomy" id="672"/>
    <lineage>
        <taxon>Bacteria</taxon>
        <taxon>Pseudomonadati</taxon>
        <taxon>Pseudomonadota</taxon>
        <taxon>Gammaproteobacteria</taxon>
        <taxon>Vibrionales</taxon>
        <taxon>Vibrionaceae</taxon>
        <taxon>Vibrio</taxon>
    </lineage>
</organism>
<dbReference type="PRINTS" id="PR00813">
    <property type="entry name" value="BCTERIALGSPG"/>
</dbReference>
<accession>A0AAW4HC80</accession>
<protein>
    <submittedName>
        <fullName evidence="3">Prepilin-type N-terminal cleavage/methylation domain-containing protein</fullName>
    </submittedName>
</protein>
<dbReference type="InterPro" id="IPR000983">
    <property type="entry name" value="Bac_GSPG_pilin"/>
</dbReference>
<dbReference type="Proteomes" id="UP000664056">
    <property type="component" value="Unassembled WGS sequence"/>
</dbReference>
<dbReference type="GO" id="GO:0015627">
    <property type="term" value="C:type II protein secretion system complex"/>
    <property type="evidence" value="ECO:0007669"/>
    <property type="project" value="InterPro"/>
</dbReference>
<dbReference type="Pfam" id="PF07963">
    <property type="entry name" value="N_methyl"/>
    <property type="match status" value="1"/>
</dbReference>